<keyword evidence="2" id="KW-1185">Reference proteome</keyword>
<dbReference type="OrthoDB" id="9798869at2759"/>
<dbReference type="Proteomes" id="UP000002494">
    <property type="component" value="Chromosome 14"/>
</dbReference>
<name>A0A8I5ZQJ1_RAT</name>
<evidence type="ECO:0000313" key="2">
    <source>
        <dbReference type="Proteomes" id="UP000002494"/>
    </source>
</evidence>
<reference evidence="1" key="2">
    <citation type="submission" date="2025-08" db="UniProtKB">
        <authorList>
            <consortium name="Ensembl"/>
        </authorList>
    </citation>
    <scope>IDENTIFICATION</scope>
    <source>
        <strain evidence="1">Brown Norway</strain>
    </source>
</reference>
<evidence type="ECO:0000313" key="1">
    <source>
        <dbReference type="Ensembl" id="ENSRNOP00000080656.1"/>
    </source>
</evidence>
<dbReference type="AGR" id="RGD:1562220"/>
<reference evidence="1" key="3">
    <citation type="submission" date="2025-09" db="UniProtKB">
        <authorList>
            <consortium name="Ensembl"/>
        </authorList>
    </citation>
    <scope>IDENTIFICATION</scope>
    <source>
        <strain evidence="1">Brown Norway</strain>
    </source>
</reference>
<gene>
    <name evidence="3" type="primary">Rasgef1b</name>
</gene>
<organism evidence="1 2">
    <name type="scientific">Rattus norvegicus</name>
    <name type="common">Rat</name>
    <dbReference type="NCBI Taxonomy" id="10116"/>
    <lineage>
        <taxon>Eukaryota</taxon>
        <taxon>Metazoa</taxon>
        <taxon>Chordata</taxon>
        <taxon>Craniata</taxon>
        <taxon>Vertebrata</taxon>
        <taxon>Euteleostomi</taxon>
        <taxon>Mammalia</taxon>
        <taxon>Eutheria</taxon>
        <taxon>Euarchontoglires</taxon>
        <taxon>Glires</taxon>
        <taxon>Rodentia</taxon>
        <taxon>Myomorpha</taxon>
        <taxon>Muroidea</taxon>
        <taxon>Muridae</taxon>
        <taxon>Murinae</taxon>
        <taxon>Rattus</taxon>
    </lineage>
</organism>
<accession>A0A8I5ZQJ1</accession>
<proteinExistence type="predicted"/>
<dbReference type="AlphaFoldDB" id="A0A8I5ZQJ1"/>
<dbReference type="GeneTree" id="ENSGT00900000143161"/>
<protein>
    <submittedName>
        <fullName evidence="1">Uncharacterized protein</fullName>
    </submittedName>
</protein>
<reference evidence="1" key="1">
    <citation type="submission" date="2024-01" db="EMBL/GenBank/DDBJ databases">
        <title>GRCr8: a new rat reference genome assembly contstructed from accurate long reads and long range scaffolding.</title>
        <authorList>
            <person name="Doris P.A."/>
            <person name="Kalbfleisch T."/>
            <person name="Li K."/>
            <person name="Howe K."/>
            <person name="Wood J."/>
        </authorList>
    </citation>
    <scope>NUCLEOTIDE SEQUENCE [LARGE SCALE GENOMIC DNA]</scope>
    <source>
        <strain evidence="1">Brown Norway</strain>
    </source>
</reference>
<dbReference type="Ensembl" id="ENSRNOT00000101497.2">
    <property type="protein sequence ID" value="ENSRNOP00000080656.1"/>
    <property type="gene ID" value="ENSRNOG00000072461.1"/>
</dbReference>
<evidence type="ECO:0000313" key="3">
    <source>
        <dbReference type="RGD" id="1562220"/>
    </source>
</evidence>
<dbReference type="RGD" id="1562220">
    <property type="gene designation" value="Rasgef1b"/>
</dbReference>
<sequence length="103" mass="11229">MAKFLAALLGCTLRSKGSSPMLEGTIFSTLAGEKSSSDYKKEQQWKPVYYSLATMCLSNPLIEKPGGKVRLFPCLVWCVLSKTAFISLCLVVSVLGEFIKSVS</sequence>